<reference evidence="4" key="2">
    <citation type="submission" date="2025-08" db="UniProtKB">
        <authorList>
            <consortium name="RefSeq"/>
        </authorList>
    </citation>
    <scope>IDENTIFICATION</scope>
    <source>
        <tissue evidence="4">Seedling</tissue>
    </source>
</reference>
<protein>
    <submittedName>
        <fullName evidence="4">Protein PYRICULARIA ORYZAE RESISTANCE 21-like</fullName>
    </submittedName>
</protein>
<name>A0A6P3ZL79_ZIZJJ</name>
<feature type="domain" description="HMA" evidence="2">
    <location>
        <begin position="5"/>
        <end position="69"/>
    </location>
</feature>
<evidence type="ECO:0000313" key="3">
    <source>
        <dbReference type="Proteomes" id="UP001652623"/>
    </source>
</evidence>
<dbReference type="InterPro" id="IPR006121">
    <property type="entry name" value="HMA_dom"/>
</dbReference>
<accession>A0A6P3ZL79</accession>
<dbReference type="Gene3D" id="3.30.70.100">
    <property type="match status" value="1"/>
</dbReference>
<dbReference type="InterPro" id="IPR036163">
    <property type="entry name" value="HMA_dom_sf"/>
</dbReference>
<dbReference type="GO" id="GO:0046872">
    <property type="term" value="F:metal ion binding"/>
    <property type="evidence" value="ECO:0007669"/>
    <property type="project" value="InterPro"/>
</dbReference>
<dbReference type="AlphaFoldDB" id="A0A6P3ZL79"/>
<organism evidence="3 4">
    <name type="scientific">Ziziphus jujuba</name>
    <name type="common">Chinese jujube</name>
    <name type="synonym">Ziziphus sativa</name>
    <dbReference type="NCBI Taxonomy" id="326968"/>
    <lineage>
        <taxon>Eukaryota</taxon>
        <taxon>Viridiplantae</taxon>
        <taxon>Streptophyta</taxon>
        <taxon>Embryophyta</taxon>
        <taxon>Tracheophyta</taxon>
        <taxon>Spermatophyta</taxon>
        <taxon>Magnoliopsida</taxon>
        <taxon>eudicotyledons</taxon>
        <taxon>Gunneridae</taxon>
        <taxon>Pentapetalae</taxon>
        <taxon>rosids</taxon>
        <taxon>fabids</taxon>
        <taxon>Rosales</taxon>
        <taxon>Rhamnaceae</taxon>
        <taxon>Paliureae</taxon>
        <taxon>Ziziphus</taxon>
    </lineage>
</organism>
<dbReference type="Proteomes" id="UP001652623">
    <property type="component" value="Chromosome 1"/>
</dbReference>
<evidence type="ECO:0000313" key="4">
    <source>
        <dbReference type="RefSeq" id="XP_015879740.3"/>
    </source>
</evidence>
<dbReference type="PANTHER" id="PTHR47005">
    <property type="entry name" value="HEAVY METAL TRANSPORT/DETOXIFICATION SUPERFAMILY PROTEIN"/>
    <property type="match status" value="1"/>
</dbReference>
<gene>
    <name evidence="4" type="primary">LOC107415848</name>
</gene>
<evidence type="ECO:0000256" key="1">
    <source>
        <dbReference type="SAM" id="MobiDB-lite"/>
    </source>
</evidence>
<dbReference type="Pfam" id="PF00403">
    <property type="entry name" value="HMA"/>
    <property type="match status" value="1"/>
</dbReference>
<dbReference type="InParanoid" id="A0A6P3ZL79"/>
<evidence type="ECO:0000259" key="2">
    <source>
        <dbReference type="PROSITE" id="PS50846"/>
    </source>
</evidence>
<dbReference type="SUPFAM" id="SSF55008">
    <property type="entry name" value="HMA, heavy metal-associated domain"/>
    <property type="match status" value="1"/>
</dbReference>
<dbReference type="PROSITE" id="PS50846">
    <property type="entry name" value="HMA_2"/>
    <property type="match status" value="1"/>
</dbReference>
<dbReference type="KEGG" id="zju:107415848"/>
<feature type="compositionally biased region" description="Pro residues" evidence="1">
    <location>
        <begin position="83"/>
        <end position="106"/>
    </location>
</feature>
<dbReference type="GeneID" id="107415848"/>
<sequence length="204" mass="21750">MGSEKVTMVLSVDLKCSKCFKKVKKILCKFPEIQDQEYDEKNGKVTIKVVSCNPEKIKEKILCKGGGCITKIEIKVLPVTKPQTPPPKPPPPPPPQPPPPPPPQPPAQSIAIGVCCQQPFGGYYPCCRGCGGQCCGNCGRRGQCGGQCEGSCCGRRSGGQCEGSCCGRRCGGQCDGDCRKQCCANQCNAPFWCEENPKGGCTTM</sequence>
<reference evidence="3" key="1">
    <citation type="submission" date="2025-05" db="UniProtKB">
        <authorList>
            <consortium name="RefSeq"/>
        </authorList>
    </citation>
    <scope>NUCLEOTIDE SEQUENCE [LARGE SCALE GENOMIC DNA]</scope>
</reference>
<keyword evidence="3" id="KW-1185">Reference proteome</keyword>
<dbReference type="PANTHER" id="PTHR47005:SF5">
    <property type="entry name" value="HEAVY METAL TRANSPORT_DETOXIFICATION SUPERFAMILY PROTEIN"/>
    <property type="match status" value="1"/>
</dbReference>
<proteinExistence type="predicted"/>
<feature type="region of interest" description="Disordered" evidence="1">
    <location>
        <begin position="79"/>
        <end position="106"/>
    </location>
</feature>
<dbReference type="RefSeq" id="XP_015879740.3">
    <property type="nucleotide sequence ID" value="XM_016024254.4"/>
</dbReference>